<evidence type="ECO:0000256" key="4">
    <source>
        <dbReference type="ARBA" id="ARBA00022759"/>
    </source>
</evidence>
<dbReference type="GO" id="GO:0016787">
    <property type="term" value="F:hydrolase activity"/>
    <property type="evidence" value="ECO:0007669"/>
    <property type="project" value="UniProtKB-KW"/>
</dbReference>
<evidence type="ECO:0000256" key="6">
    <source>
        <dbReference type="ARBA" id="ARBA00022918"/>
    </source>
</evidence>
<keyword evidence="9" id="KW-1185">Reference proteome</keyword>
<sequence length="169" mass="19013">MTLQTITTECQRLNNLKQDTAMLETKCAAPSNSVHAVKTGQRQNSTKSHKYHSKTPKPATKCWYCAADASNYGIGAVISHRFPDGKEKPIAHASRILNLAERKYSQIEKEGLALVFAVKKFHKMIYGRRFTLLTDHKPLLSIFGSKSGIPAYTANRLQRWAITLLAYDF</sequence>
<dbReference type="EMBL" id="UZAI01017964">
    <property type="protein sequence ID" value="VDP31551.1"/>
    <property type="molecule type" value="Genomic_DNA"/>
</dbReference>
<dbReference type="GO" id="GO:0004519">
    <property type="term" value="F:endonuclease activity"/>
    <property type="evidence" value="ECO:0007669"/>
    <property type="project" value="UniProtKB-KW"/>
</dbReference>
<dbReference type="CDD" id="cd09274">
    <property type="entry name" value="RNase_HI_RT_Ty3"/>
    <property type="match status" value="1"/>
</dbReference>
<dbReference type="Gene3D" id="3.10.20.370">
    <property type="match status" value="1"/>
</dbReference>
<keyword evidence="4" id="KW-0255">Endonuclease</keyword>
<proteinExistence type="predicted"/>
<evidence type="ECO:0000313" key="9">
    <source>
        <dbReference type="Proteomes" id="UP000277204"/>
    </source>
</evidence>
<dbReference type="PANTHER" id="PTHR37984">
    <property type="entry name" value="PROTEIN CBG26694"/>
    <property type="match status" value="1"/>
</dbReference>
<keyword evidence="5" id="KW-0378">Hydrolase</keyword>
<dbReference type="STRING" id="48269.A0A183MTP9"/>
<evidence type="ECO:0000256" key="3">
    <source>
        <dbReference type="ARBA" id="ARBA00022722"/>
    </source>
</evidence>
<dbReference type="FunFam" id="3.10.20.370:FF:000001">
    <property type="entry name" value="Retrovirus-related Pol polyprotein from transposon 17.6-like protein"/>
    <property type="match status" value="1"/>
</dbReference>
<dbReference type="InterPro" id="IPR041373">
    <property type="entry name" value="RT_RNaseH"/>
</dbReference>
<evidence type="ECO:0000256" key="7">
    <source>
        <dbReference type="SAM" id="MobiDB-lite"/>
    </source>
</evidence>
<dbReference type="InterPro" id="IPR050951">
    <property type="entry name" value="Retrovirus_Pol_polyprotein"/>
</dbReference>
<evidence type="ECO:0000256" key="2">
    <source>
        <dbReference type="ARBA" id="ARBA00022695"/>
    </source>
</evidence>
<evidence type="ECO:0000313" key="8">
    <source>
        <dbReference type="EMBL" id="VDP31551.1"/>
    </source>
</evidence>
<name>A0A183MTP9_9TREM</name>
<keyword evidence="2" id="KW-0548">Nucleotidyltransferase</keyword>
<gene>
    <name evidence="8" type="ORF">SMRZ_LOCUS19424</name>
</gene>
<keyword evidence="1" id="KW-0808">Transferase</keyword>
<dbReference type="PANTHER" id="PTHR37984:SF5">
    <property type="entry name" value="PROTEIN NYNRIN-LIKE"/>
    <property type="match status" value="1"/>
</dbReference>
<evidence type="ECO:0000256" key="1">
    <source>
        <dbReference type="ARBA" id="ARBA00022679"/>
    </source>
</evidence>
<feature type="compositionally biased region" description="Polar residues" evidence="7">
    <location>
        <begin position="33"/>
        <end position="46"/>
    </location>
</feature>
<accession>A0A183MTP9</accession>
<dbReference type="AlphaFoldDB" id="A0A183MTP9"/>
<protein>
    <submittedName>
        <fullName evidence="8">Uncharacterized protein</fullName>
    </submittedName>
</protein>
<dbReference type="SUPFAM" id="SSF56672">
    <property type="entry name" value="DNA/RNA polymerases"/>
    <property type="match status" value="1"/>
</dbReference>
<keyword evidence="3" id="KW-0540">Nuclease</keyword>
<reference evidence="8 9" key="1">
    <citation type="submission" date="2018-11" db="EMBL/GenBank/DDBJ databases">
        <authorList>
            <consortium name="Pathogen Informatics"/>
        </authorList>
    </citation>
    <scope>NUCLEOTIDE SEQUENCE [LARGE SCALE GENOMIC DNA]</scope>
    <source>
        <strain evidence="8 9">Zambia</strain>
    </source>
</reference>
<dbReference type="Pfam" id="PF17917">
    <property type="entry name" value="RT_RNaseH"/>
    <property type="match status" value="1"/>
</dbReference>
<organism evidence="8 9">
    <name type="scientific">Schistosoma margrebowiei</name>
    <dbReference type="NCBI Taxonomy" id="48269"/>
    <lineage>
        <taxon>Eukaryota</taxon>
        <taxon>Metazoa</taxon>
        <taxon>Spiralia</taxon>
        <taxon>Lophotrochozoa</taxon>
        <taxon>Platyhelminthes</taxon>
        <taxon>Trematoda</taxon>
        <taxon>Digenea</taxon>
        <taxon>Strigeidida</taxon>
        <taxon>Schistosomatoidea</taxon>
        <taxon>Schistosomatidae</taxon>
        <taxon>Schistosoma</taxon>
    </lineage>
</organism>
<keyword evidence="6" id="KW-0695">RNA-directed DNA polymerase</keyword>
<feature type="region of interest" description="Disordered" evidence="7">
    <location>
        <begin position="33"/>
        <end position="53"/>
    </location>
</feature>
<evidence type="ECO:0000256" key="5">
    <source>
        <dbReference type="ARBA" id="ARBA00022801"/>
    </source>
</evidence>
<dbReference type="InterPro" id="IPR043502">
    <property type="entry name" value="DNA/RNA_pol_sf"/>
</dbReference>
<dbReference type="GO" id="GO:0003964">
    <property type="term" value="F:RNA-directed DNA polymerase activity"/>
    <property type="evidence" value="ECO:0007669"/>
    <property type="project" value="UniProtKB-KW"/>
</dbReference>
<dbReference type="Proteomes" id="UP000277204">
    <property type="component" value="Unassembled WGS sequence"/>
</dbReference>